<feature type="region of interest" description="Disordered" evidence="4">
    <location>
        <begin position="268"/>
        <end position="296"/>
    </location>
</feature>
<dbReference type="Pfam" id="PF07702">
    <property type="entry name" value="UTRA"/>
    <property type="match status" value="1"/>
</dbReference>
<dbReference type="InterPro" id="IPR011663">
    <property type="entry name" value="UTRA"/>
</dbReference>
<name>A0A4P6EPA0_9MICO</name>
<keyword evidence="1" id="KW-0805">Transcription regulation</keyword>
<dbReference type="PANTHER" id="PTHR44846">
    <property type="entry name" value="MANNOSYL-D-GLYCERATE TRANSPORT/METABOLISM SYSTEM REPRESSOR MNGR-RELATED"/>
    <property type="match status" value="1"/>
</dbReference>
<organism evidence="6 7">
    <name type="scientific">Xylanimonas allomyrinae</name>
    <dbReference type="NCBI Taxonomy" id="2509459"/>
    <lineage>
        <taxon>Bacteria</taxon>
        <taxon>Bacillati</taxon>
        <taxon>Actinomycetota</taxon>
        <taxon>Actinomycetes</taxon>
        <taxon>Micrococcales</taxon>
        <taxon>Promicromonosporaceae</taxon>
        <taxon>Xylanimonas</taxon>
    </lineage>
</organism>
<feature type="compositionally biased region" description="Basic and acidic residues" evidence="4">
    <location>
        <begin position="1"/>
        <end position="10"/>
    </location>
</feature>
<dbReference type="Gene3D" id="1.10.10.10">
    <property type="entry name" value="Winged helix-like DNA-binding domain superfamily/Winged helix DNA-binding domain"/>
    <property type="match status" value="1"/>
</dbReference>
<dbReference type="InterPro" id="IPR028978">
    <property type="entry name" value="Chorismate_lyase_/UTRA_dom_sf"/>
</dbReference>
<dbReference type="InterPro" id="IPR036390">
    <property type="entry name" value="WH_DNA-bd_sf"/>
</dbReference>
<dbReference type="GO" id="GO:0003677">
    <property type="term" value="F:DNA binding"/>
    <property type="evidence" value="ECO:0007669"/>
    <property type="project" value="UniProtKB-KW"/>
</dbReference>
<dbReference type="GO" id="GO:0045892">
    <property type="term" value="P:negative regulation of DNA-templated transcription"/>
    <property type="evidence" value="ECO:0007669"/>
    <property type="project" value="TreeGrafter"/>
</dbReference>
<dbReference type="Proteomes" id="UP000291758">
    <property type="component" value="Chromosome"/>
</dbReference>
<accession>A0A4P6EPA0</accession>
<evidence type="ECO:0000313" key="7">
    <source>
        <dbReference type="Proteomes" id="UP000291758"/>
    </source>
</evidence>
<dbReference type="AlphaFoldDB" id="A0A4P6EPA0"/>
<dbReference type="PANTHER" id="PTHR44846:SF1">
    <property type="entry name" value="MANNOSYL-D-GLYCERATE TRANSPORT_METABOLISM SYSTEM REPRESSOR MNGR-RELATED"/>
    <property type="match status" value="1"/>
</dbReference>
<dbReference type="EMBL" id="CP035495">
    <property type="protein sequence ID" value="QAY63603.1"/>
    <property type="molecule type" value="Genomic_DNA"/>
</dbReference>
<feature type="region of interest" description="Disordered" evidence="4">
    <location>
        <begin position="206"/>
        <end position="230"/>
    </location>
</feature>
<keyword evidence="2" id="KW-0238">DNA-binding</keyword>
<dbReference type="Gene3D" id="3.40.1410.10">
    <property type="entry name" value="Chorismate lyase-like"/>
    <property type="match status" value="1"/>
</dbReference>
<dbReference type="InterPro" id="IPR036388">
    <property type="entry name" value="WH-like_DNA-bd_sf"/>
</dbReference>
<evidence type="ECO:0000313" key="6">
    <source>
        <dbReference type="EMBL" id="QAY63603.1"/>
    </source>
</evidence>
<keyword evidence="7" id="KW-1185">Reference proteome</keyword>
<dbReference type="InterPro" id="IPR050679">
    <property type="entry name" value="Bact_HTH_transcr_reg"/>
</dbReference>
<dbReference type="PRINTS" id="PR00035">
    <property type="entry name" value="HTHGNTR"/>
</dbReference>
<evidence type="ECO:0000256" key="4">
    <source>
        <dbReference type="SAM" id="MobiDB-lite"/>
    </source>
</evidence>
<evidence type="ECO:0000259" key="5">
    <source>
        <dbReference type="PROSITE" id="PS50949"/>
    </source>
</evidence>
<dbReference type="GO" id="GO:0003700">
    <property type="term" value="F:DNA-binding transcription factor activity"/>
    <property type="evidence" value="ECO:0007669"/>
    <property type="project" value="InterPro"/>
</dbReference>
<protein>
    <submittedName>
        <fullName evidence="6">GntR family transcriptional regulator</fullName>
    </submittedName>
</protein>
<gene>
    <name evidence="6" type="ORF">ET495_10470</name>
</gene>
<evidence type="ECO:0000256" key="2">
    <source>
        <dbReference type="ARBA" id="ARBA00023125"/>
    </source>
</evidence>
<dbReference type="SUPFAM" id="SSF46785">
    <property type="entry name" value="Winged helix' DNA-binding domain"/>
    <property type="match status" value="1"/>
</dbReference>
<feature type="region of interest" description="Disordered" evidence="4">
    <location>
        <begin position="1"/>
        <end position="22"/>
    </location>
</feature>
<keyword evidence="3" id="KW-0804">Transcription</keyword>
<evidence type="ECO:0000256" key="3">
    <source>
        <dbReference type="ARBA" id="ARBA00023163"/>
    </source>
</evidence>
<dbReference type="SMART" id="SM00345">
    <property type="entry name" value="HTH_GNTR"/>
    <property type="match status" value="1"/>
</dbReference>
<dbReference type="CDD" id="cd07377">
    <property type="entry name" value="WHTH_GntR"/>
    <property type="match status" value="1"/>
</dbReference>
<sequence length="296" mass="32417">MCQPEQREENVGGTGMTTRSRARHRKVIPTTTVNGHVAGAYKHLQVREYLEELIADELRVGDLIPSERFLTHRFGISRMTVRQAIDGLVSEGVLRREHGRGTFVADRVHSEFELRLTTFGEEMRHRGLVPGSRALVVECLQAPRWLADALAIDPGALVHHFERLRTADGLPVSLEESWIPVSLAPELLDHGVPPSLYDALRAAELPPTWGRTPSRPGSRPTAKPSSSMSPCLTRCCAPGASPSAVTPPSCSVRTALVATDTRSSCRCANPNLRSCRAPDARTPPPMSAGRPHPEER</sequence>
<dbReference type="Pfam" id="PF00392">
    <property type="entry name" value="GntR"/>
    <property type="match status" value="1"/>
</dbReference>
<reference evidence="6 7" key="1">
    <citation type="submission" date="2019-01" db="EMBL/GenBank/DDBJ databases">
        <title>Genome sequencing of strain 2JSPR-7.</title>
        <authorList>
            <person name="Heo J."/>
            <person name="Kim S.-J."/>
            <person name="Kim J.-S."/>
            <person name="Hong S.-B."/>
            <person name="Kwon S.-W."/>
        </authorList>
    </citation>
    <scope>NUCLEOTIDE SEQUENCE [LARGE SCALE GENOMIC DNA]</scope>
    <source>
        <strain evidence="6 7">2JSPR-7</strain>
    </source>
</reference>
<proteinExistence type="predicted"/>
<dbReference type="SUPFAM" id="SSF64288">
    <property type="entry name" value="Chorismate lyase-like"/>
    <property type="match status" value="1"/>
</dbReference>
<evidence type="ECO:0000256" key="1">
    <source>
        <dbReference type="ARBA" id="ARBA00023015"/>
    </source>
</evidence>
<feature type="domain" description="HTH gntR-type" evidence="5">
    <location>
        <begin position="40"/>
        <end position="107"/>
    </location>
</feature>
<dbReference type="OrthoDB" id="7363114at2"/>
<dbReference type="KEGG" id="xyl:ET495_10470"/>
<dbReference type="SMART" id="SM00866">
    <property type="entry name" value="UTRA"/>
    <property type="match status" value="1"/>
</dbReference>
<dbReference type="InterPro" id="IPR000524">
    <property type="entry name" value="Tscrpt_reg_HTH_GntR"/>
</dbReference>
<dbReference type="PROSITE" id="PS50949">
    <property type="entry name" value="HTH_GNTR"/>
    <property type="match status" value="1"/>
</dbReference>